<dbReference type="PROSITE" id="PS51257">
    <property type="entry name" value="PROKAR_LIPOPROTEIN"/>
    <property type="match status" value="1"/>
</dbReference>
<dbReference type="OMA" id="VEGEYLW"/>
<evidence type="ECO:0000256" key="11">
    <source>
        <dbReference type="ARBA" id="ARBA00022837"/>
    </source>
</evidence>
<dbReference type="EMBL" id="AHAT01021871">
    <property type="status" value="NOT_ANNOTATED_CDS"/>
    <property type="molecule type" value="Genomic_DNA"/>
</dbReference>
<dbReference type="FunFam" id="3.30.420.40:FF:000068">
    <property type="entry name" value="Ectonucleoside triphosphate diphosphohydrolase 1"/>
    <property type="match status" value="1"/>
</dbReference>
<comment type="cofactor">
    <cofactor evidence="1">
        <name>Ca(2+)</name>
        <dbReference type="ChEBI" id="CHEBI:29108"/>
    </cofactor>
</comment>
<keyword evidence="7 23" id="KW-0812">Transmembrane</keyword>
<sequence length="519" mass="57134">MAVYRRGAGLSGRSAMGKLAVKQAAVGVLVAGAACMGVIALILTLVRVRSMDLPVGTQYGMVFDAGSTHTALFLYQWPEGKENNTGVVSQVLVCDVEGPGISSYASDPPGAGQSLKACLDKAKASIPAERHRDSPVYLGATAGMRLLHLQNPTQSVQVLQEVAKMIRSYPFDFRGARIISGQEEGAYGWITINYLLEGFIQYSFEGRWKHPKNGKILGALDLGGASTQITFTPKDPILDKSTEARFRLYGYNYGIYTHSYLCYGKEQAMKQLQAQLVKAKGSDLSQPVTHPCYNSGYNLSLTMGELFDSPCVTKPSDFNAVTPVTFRGSGSPMECQDLVKTIFNLTGCPSASSCGFNGIYQPPISGQFFAFSSYFYTFSFLKLTPQAPLAQVQRTVEEFCRKKWTLLKAEYPGEKERFLRDYCATGYYITTLLLDGFKFDNQSWSNIVFQKQAADTDIGWTLGYMLNLTNLIPSERPQAAVGQSPEQWAAAVFFIVFGVFLCLVAIIMQIFWSRTTDIV</sequence>
<evidence type="ECO:0000256" key="14">
    <source>
        <dbReference type="ARBA" id="ARBA00022989"/>
    </source>
</evidence>
<protein>
    <recommendedName>
        <fullName evidence="18">Ectonucleoside triphosphate diphosphohydrolase 8</fullName>
        <ecNumber evidence="5">3.6.1.5</ecNumber>
    </recommendedName>
</protein>
<evidence type="ECO:0000256" key="3">
    <source>
        <dbReference type="ARBA" id="ARBA00004651"/>
    </source>
</evidence>
<dbReference type="EC" id="3.6.1.5" evidence="5"/>
<dbReference type="InParanoid" id="W5LXZ6"/>
<evidence type="ECO:0000256" key="2">
    <source>
        <dbReference type="ARBA" id="ARBA00001946"/>
    </source>
</evidence>
<feature type="transmembrane region" description="Helical" evidence="23">
    <location>
        <begin position="488"/>
        <end position="512"/>
    </location>
</feature>
<dbReference type="GO" id="GO:0045134">
    <property type="term" value="F:UDP phosphatase activity"/>
    <property type="evidence" value="ECO:0000318"/>
    <property type="project" value="GO_Central"/>
</dbReference>
<dbReference type="Ensembl" id="ENSLOCT00000001007.1">
    <property type="protein sequence ID" value="ENSLOCP00000001003.1"/>
    <property type="gene ID" value="ENSLOCG00000000903.1"/>
</dbReference>
<dbReference type="PANTHER" id="PTHR11782:SF31">
    <property type="entry name" value="ECTONUCLEOSIDE TRIPHOSPHATE DIPHOSPHOHYDROLASE 8"/>
    <property type="match status" value="1"/>
</dbReference>
<feature type="active site" description="Proton acceptor" evidence="20">
    <location>
        <position position="184"/>
    </location>
</feature>
<dbReference type="HOGENOM" id="CLU_010246_2_3_1"/>
<dbReference type="GO" id="GO:0004382">
    <property type="term" value="F:GDP phosphatase activity"/>
    <property type="evidence" value="ECO:0000318"/>
    <property type="project" value="GO_Central"/>
</dbReference>
<evidence type="ECO:0000256" key="4">
    <source>
        <dbReference type="ARBA" id="ARBA00009283"/>
    </source>
</evidence>
<reference evidence="24" key="2">
    <citation type="submission" date="2025-08" db="UniProtKB">
        <authorList>
            <consortium name="Ensembl"/>
        </authorList>
    </citation>
    <scope>IDENTIFICATION</scope>
</reference>
<dbReference type="Pfam" id="PF01150">
    <property type="entry name" value="GDA1_CD39"/>
    <property type="match status" value="1"/>
</dbReference>
<evidence type="ECO:0000256" key="23">
    <source>
        <dbReference type="SAM" id="Phobius"/>
    </source>
</evidence>
<reference evidence="25" key="1">
    <citation type="submission" date="2011-12" db="EMBL/GenBank/DDBJ databases">
        <title>The Draft Genome of Lepisosteus oculatus.</title>
        <authorList>
            <consortium name="The Broad Institute Genome Assembly &amp; Analysis Group"/>
            <consortium name="Computational R&amp;D Group"/>
            <consortium name="and Sequencing Platform"/>
            <person name="Di Palma F."/>
            <person name="Alfoldi J."/>
            <person name="Johnson J."/>
            <person name="Berlin A."/>
            <person name="Gnerre S."/>
            <person name="Jaffe D."/>
            <person name="MacCallum I."/>
            <person name="Young S."/>
            <person name="Walker B.J."/>
            <person name="Lander E.S."/>
            <person name="Lindblad-Toh K."/>
        </authorList>
    </citation>
    <scope>NUCLEOTIDE SEQUENCE [LARGE SCALE GENOMIC DNA]</scope>
</reference>
<dbReference type="Gene3D" id="3.30.420.40">
    <property type="match status" value="1"/>
</dbReference>
<evidence type="ECO:0000256" key="5">
    <source>
        <dbReference type="ARBA" id="ARBA00012148"/>
    </source>
</evidence>
<feature type="binding site" evidence="21">
    <location>
        <begin position="224"/>
        <end position="228"/>
    </location>
    <ligand>
        <name>ATP</name>
        <dbReference type="ChEBI" id="CHEBI:30616"/>
    </ligand>
</feature>
<dbReference type="GeneID" id="102687593"/>
<dbReference type="CTD" id="377841"/>
<keyword evidence="9 21" id="KW-0547">Nucleotide-binding</keyword>
<dbReference type="Gene3D" id="3.30.420.150">
    <property type="entry name" value="Exopolyphosphatase. Domain 2"/>
    <property type="match status" value="1"/>
</dbReference>
<keyword evidence="8" id="KW-0479">Metal-binding</keyword>
<comment type="cofactor">
    <cofactor evidence="2">
        <name>Mg(2+)</name>
        <dbReference type="ChEBI" id="CHEBI:18420"/>
    </cofactor>
</comment>
<dbReference type="STRING" id="7918.ENSLOCP00000001003"/>
<evidence type="ECO:0000256" key="20">
    <source>
        <dbReference type="PIRSR" id="PIRSR600407-1"/>
    </source>
</evidence>
<dbReference type="GO" id="GO:0005524">
    <property type="term" value="F:ATP binding"/>
    <property type="evidence" value="ECO:0007669"/>
    <property type="project" value="UniProtKB-KW"/>
</dbReference>
<keyword evidence="6" id="KW-1003">Cell membrane</keyword>
<accession>W5LXZ6</accession>
<comment type="similarity">
    <text evidence="4 22">Belongs to the GDA1/CD39 NTPase family.</text>
</comment>
<evidence type="ECO:0000256" key="18">
    <source>
        <dbReference type="ARBA" id="ARBA00039598"/>
    </source>
</evidence>
<dbReference type="PANTHER" id="PTHR11782">
    <property type="entry name" value="ADENOSINE/GUANOSINE DIPHOSPHATASE"/>
    <property type="match status" value="1"/>
</dbReference>
<dbReference type="KEGG" id="loc:102687593"/>
<keyword evidence="25" id="KW-1185">Reference proteome</keyword>
<dbReference type="GO" id="GO:0046872">
    <property type="term" value="F:metal ion binding"/>
    <property type="evidence" value="ECO:0007669"/>
    <property type="project" value="UniProtKB-KW"/>
</dbReference>
<keyword evidence="10 22" id="KW-0378">Hydrolase</keyword>
<keyword evidence="15 23" id="KW-0472">Membrane</keyword>
<dbReference type="GO" id="GO:0009134">
    <property type="term" value="P:nucleoside diphosphate catabolic process"/>
    <property type="evidence" value="ECO:0000318"/>
    <property type="project" value="GO_Central"/>
</dbReference>
<evidence type="ECO:0000313" key="24">
    <source>
        <dbReference type="Ensembl" id="ENSLOCP00000001003.1"/>
    </source>
</evidence>
<proteinExistence type="inferred from homology"/>
<evidence type="ECO:0000256" key="7">
    <source>
        <dbReference type="ARBA" id="ARBA00022692"/>
    </source>
</evidence>
<evidence type="ECO:0000313" key="25">
    <source>
        <dbReference type="Proteomes" id="UP000018468"/>
    </source>
</evidence>
<keyword evidence="14 23" id="KW-1133">Transmembrane helix</keyword>
<evidence type="ECO:0000256" key="10">
    <source>
        <dbReference type="ARBA" id="ARBA00022801"/>
    </source>
</evidence>
<keyword evidence="16" id="KW-1015">Disulfide bond</keyword>
<evidence type="ECO:0000256" key="1">
    <source>
        <dbReference type="ARBA" id="ARBA00001913"/>
    </source>
</evidence>
<keyword evidence="17" id="KW-0325">Glycoprotein</keyword>
<dbReference type="PROSITE" id="PS01238">
    <property type="entry name" value="GDA1_CD39_NTPASE"/>
    <property type="match status" value="1"/>
</dbReference>
<dbReference type="GO" id="GO:0004050">
    <property type="term" value="F:apyrase activity"/>
    <property type="evidence" value="ECO:0007669"/>
    <property type="project" value="UniProtKB-EC"/>
</dbReference>
<dbReference type="InterPro" id="IPR000407">
    <property type="entry name" value="GDA1_CD39_NTPase"/>
</dbReference>
<evidence type="ECO:0000256" key="19">
    <source>
        <dbReference type="ARBA" id="ARBA00049175"/>
    </source>
</evidence>
<feature type="transmembrane region" description="Helical" evidence="23">
    <location>
        <begin position="21"/>
        <end position="46"/>
    </location>
</feature>
<evidence type="ECO:0000256" key="16">
    <source>
        <dbReference type="ARBA" id="ARBA00023157"/>
    </source>
</evidence>
<name>W5LXZ6_LEPOC</name>
<evidence type="ECO:0000256" key="13">
    <source>
        <dbReference type="ARBA" id="ARBA00022842"/>
    </source>
</evidence>
<dbReference type="FunCoup" id="W5LXZ6">
    <property type="interactions" value="52"/>
</dbReference>
<dbReference type="Bgee" id="ENSLOCG00000000903">
    <property type="expression patterns" value="Expressed in intestine and 10 other cell types or tissues"/>
</dbReference>
<evidence type="ECO:0000256" key="12">
    <source>
        <dbReference type="ARBA" id="ARBA00022840"/>
    </source>
</evidence>
<reference evidence="24" key="3">
    <citation type="submission" date="2025-09" db="UniProtKB">
        <authorList>
            <consortium name="Ensembl"/>
        </authorList>
    </citation>
    <scope>IDENTIFICATION</scope>
</reference>
<dbReference type="GO" id="GO:0005886">
    <property type="term" value="C:plasma membrane"/>
    <property type="evidence" value="ECO:0000318"/>
    <property type="project" value="GO_Central"/>
</dbReference>
<dbReference type="AlphaFoldDB" id="W5LXZ6"/>
<comment type="catalytic activity">
    <reaction evidence="19">
        <text>a ribonucleoside 5'-triphosphate + 2 H2O = a ribonucleoside 5'-phosphate + 2 phosphate + 2 H(+)</text>
        <dbReference type="Rhea" id="RHEA:36795"/>
        <dbReference type="ChEBI" id="CHEBI:15377"/>
        <dbReference type="ChEBI" id="CHEBI:15378"/>
        <dbReference type="ChEBI" id="CHEBI:43474"/>
        <dbReference type="ChEBI" id="CHEBI:58043"/>
        <dbReference type="ChEBI" id="CHEBI:61557"/>
        <dbReference type="EC" id="3.6.1.5"/>
    </reaction>
</comment>
<evidence type="ECO:0000256" key="22">
    <source>
        <dbReference type="RuleBase" id="RU003833"/>
    </source>
</evidence>
<evidence type="ECO:0000256" key="9">
    <source>
        <dbReference type="ARBA" id="ARBA00022741"/>
    </source>
</evidence>
<keyword evidence="12 21" id="KW-0067">ATP-binding</keyword>
<keyword evidence="11" id="KW-0106">Calcium</keyword>
<dbReference type="Proteomes" id="UP000018468">
    <property type="component" value="Linkage group LG21"/>
</dbReference>
<organism evidence="24 25">
    <name type="scientific">Lepisosteus oculatus</name>
    <name type="common">Spotted gar</name>
    <dbReference type="NCBI Taxonomy" id="7918"/>
    <lineage>
        <taxon>Eukaryota</taxon>
        <taxon>Metazoa</taxon>
        <taxon>Chordata</taxon>
        <taxon>Craniata</taxon>
        <taxon>Vertebrata</taxon>
        <taxon>Euteleostomi</taxon>
        <taxon>Actinopterygii</taxon>
        <taxon>Neopterygii</taxon>
        <taxon>Holostei</taxon>
        <taxon>Semionotiformes</taxon>
        <taxon>Lepisosteidae</taxon>
        <taxon>Lepisosteus</taxon>
    </lineage>
</organism>
<dbReference type="eggNOG" id="KOG1386">
    <property type="taxonomic scope" value="Eukaryota"/>
</dbReference>
<evidence type="ECO:0000256" key="15">
    <source>
        <dbReference type="ARBA" id="ARBA00023136"/>
    </source>
</evidence>
<evidence type="ECO:0000256" key="8">
    <source>
        <dbReference type="ARBA" id="ARBA00022723"/>
    </source>
</evidence>
<dbReference type="OrthoDB" id="6372431at2759"/>
<dbReference type="GeneTree" id="ENSGT01150000286965"/>
<evidence type="ECO:0000256" key="17">
    <source>
        <dbReference type="ARBA" id="ARBA00023180"/>
    </source>
</evidence>
<comment type="subcellular location">
    <subcellularLocation>
        <location evidence="3">Cell membrane</location>
        <topology evidence="3">Multi-pass membrane protein</topology>
    </subcellularLocation>
</comment>
<evidence type="ECO:0000256" key="6">
    <source>
        <dbReference type="ARBA" id="ARBA00022475"/>
    </source>
</evidence>
<keyword evidence="13" id="KW-0460">Magnesium</keyword>
<evidence type="ECO:0000256" key="21">
    <source>
        <dbReference type="PIRSR" id="PIRSR600407-2"/>
    </source>
</evidence>
<dbReference type="FunFam" id="3.30.420.150:FF:000002">
    <property type="entry name" value="Ectonucleoside triphosphate diphosphohydrolase 1"/>
    <property type="match status" value="1"/>
</dbReference>
<dbReference type="GO" id="GO:0017111">
    <property type="term" value="F:ribonucleoside triphosphate phosphatase activity"/>
    <property type="evidence" value="ECO:0000318"/>
    <property type="project" value="GO_Central"/>
</dbReference>